<gene>
    <name evidence="3" type="ORF">AMP9_0764</name>
</gene>
<name>A0A484NXU2_9ZZZZ</name>
<dbReference type="InterPro" id="IPR050272">
    <property type="entry name" value="Isochorismatase-like_hydrls"/>
</dbReference>
<dbReference type="Pfam" id="PF00857">
    <property type="entry name" value="Isochorismatase"/>
    <property type="match status" value="1"/>
</dbReference>
<protein>
    <submittedName>
        <fullName evidence="3">Probable hydrolase</fullName>
    </submittedName>
</protein>
<dbReference type="EMBL" id="CAADHY010000008">
    <property type="protein sequence ID" value="VFR17249.1"/>
    <property type="molecule type" value="Genomic_DNA"/>
</dbReference>
<evidence type="ECO:0000259" key="2">
    <source>
        <dbReference type="Pfam" id="PF00857"/>
    </source>
</evidence>
<sequence length="187" mass="20824">MKQALLVIDAQQSFRLRPQWDDALAQPYLLAQQALIDAAEARAVPVVQVLHIDPQASAQAPFARGSDNVRVLDGLRLSPQAVFQKTVHSSLFGRDDQGLGLDDWLRREAIQEVLVSGIRTEQCCETTARHASDSGYGVRFISDATLTFPMQHANGRQYTAQDIRERTELVLAGRFARILSTQDAWQP</sequence>
<feature type="domain" description="Isochorismatase-like" evidence="2">
    <location>
        <begin position="4"/>
        <end position="151"/>
    </location>
</feature>
<dbReference type="InterPro" id="IPR000868">
    <property type="entry name" value="Isochorismatase-like_dom"/>
</dbReference>
<dbReference type="PANTHER" id="PTHR43540">
    <property type="entry name" value="PEROXYUREIDOACRYLATE/UREIDOACRYLATE AMIDOHYDROLASE-RELATED"/>
    <property type="match status" value="1"/>
</dbReference>
<evidence type="ECO:0000256" key="1">
    <source>
        <dbReference type="ARBA" id="ARBA00022801"/>
    </source>
</evidence>
<dbReference type="GO" id="GO:0016787">
    <property type="term" value="F:hydrolase activity"/>
    <property type="evidence" value="ECO:0007669"/>
    <property type="project" value="UniProtKB-KW"/>
</dbReference>
<reference evidence="3" key="1">
    <citation type="submission" date="2019-03" db="EMBL/GenBank/DDBJ databases">
        <authorList>
            <person name="Danneels B."/>
        </authorList>
    </citation>
    <scope>NUCLEOTIDE SEQUENCE</scope>
</reference>
<organism evidence="3">
    <name type="scientific">plant metagenome</name>
    <dbReference type="NCBI Taxonomy" id="1297885"/>
    <lineage>
        <taxon>unclassified sequences</taxon>
        <taxon>metagenomes</taxon>
        <taxon>organismal metagenomes</taxon>
    </lineage>
</organism>
<dbReference type="AlphaFoldDB" id="A0A484NXU2"/>
<dbReference type="PANTHER" id="PTHR43540:SF6">
    <property type="entry name" value="ISOCHORISMATASE-LIKE DOMAIN-CONTAINING PROTEIN"/>
    <property type="match status" value="1"/>
</dbReference>
<proteinExistence type="predicted"/>
<accession>A0A484NXU2</accession>
<dbReference type="Gene3D" id="3.40.50.850">
    <property type="entry name" value="Isochorismatase-like"/>
    <property type="match status" value="1"/>
</dbReference>
<keyword evidence="1 3" id="KW-0378">Hydrolase</keyword>
<evidence type="ECO:0000313" key="3">
    <source>
        <dbReference type="EMBL" id="VFR17249.1"/>
    </source>
</evidence>
<dbReference type="InterPro" id="IPR036380">
    <property type="entry name" value="Isochorismatase-like_sf"/>
</dbReference>
<dbReference type="SUPFAM" id="SSF52499">
    <property type="entry name" value="Isochorismatase-like hydrolases"/>
    <property type="match status" value="1"/>
</dbReference>